<dbReference type="InterPro" id="IPR008141">
    <property type="entry name" value="Ala_DH"/>
</dbReference>
<evidence type="ECO:0000256" key="1">
    <source>
        <dbReference type="ARBA" id="ARBA00005689"/>
    </source>
</evidence>
<dbReference type="GO" id="GO:0005886">
    <property type="term" value="C:plasma membrane"/>
    <property type="evidence" value="ECO:0007669"/>
    <property type="project" value="TreeGrafter"/>
</dbReference>
<dbReference type="GO" id="GO:0000286">
    <property type="term" value="F:alanine dehydrogenase activity"/>
    <property type="evidence" value="ECO:0007669"/>
    <property type="project" value="UniProtKB-EC"/>
</dbReference>
<dbReference type="PANTHER" id="PTHR42795">
    <property type="entry name" value="ALANINE DEHYDROGENASE"/>
    <property type="match status" value="1"/>
</dbReference>
<keyword evidence="7" id="KW-1185">Reference proteome</keyword>
<feature type="domain" description="Alanine dehydrogenase/pyridine nucleotide transhydrogenase N-terminal" evidence="5">
    <location>
        <begin position="22"/>
        <end position="155"/>
    </location>
</feature>
<gene>
    <name evidence="6" type="ORF">AZ78_0597</name>
</gene>
<name>A0A120AFH9_9GAMM</name>
<dbReference type="SUPFAM" id="SSF51735">
    <property type="entry name" value="NAD(P)-binding Rossmann-fold domains"/>
    <property type="match status" value="1"/>
</dbReference>
<dbReference type="AlphaFoldDB" id="A0A120AFH9"/>
<dbReference type="CDD" id="cd05305">
    <property type="entry name" value="L-AlaDH"/>
    <property type="match status" value="1"/>
</dbReference>
<protein>
    <recommendedName>
        <fullName evidence="2">alanine dehydrogenase</fullName>
        <ecNumber evidence="2">1.4.1.1</ecNumber>
    </recommendedName>
</protein>
<organism evidence="6 7">
    <name type="scientific">Lysobacter capsici AZ78</name>
    <dbReference type="NCBI Taxonomy" id="1444315"/>
    <lineage>
        <taxon>Bacteria</taxon>
        <taxon>Pseudomonadati</taxon>
        <taxon>Pseudomonadota</taxon>
        <taxon>Gammaproteobacteria</taxon>
        <taxon>Lysobacterales</taxon>
        <taxon>Lysobacteraceae</taxon>
        <taxon>Lysobacter</taxon>
    </lineage>
</organism>
<proteinExistence type="inferred from homology"/>
<dbReference type="GO" id="GO:0042853">
    <property type="term" value="P:L-alanine catabolic process"/>
    <property type="evidence" value="ECO:0007669"/>
    <property type="project" value="InterPro"/>
</dbReference>
<evidence type="ECO:0000313" key="7">
    <source>
        <dbReference type="Proteomes" id="UP000023435"/>
    </source>
</evidence>
<accession>A0A120AFH9</accession>
<reference evidence="6 7" key="1">
    <citation type="journal article" date="2014" name="Genome Announc.">
        <title>Draft Genome Sequence of Lysobacter capsici AZ78, a Bacterium Antagonistic to Plant-Pathogenic Oomycetes.</title>
        <authorList>
            <person name="Puopolo G."/>
            <person name="Sonego P."/>
            <person name="Engelen K."/>
            <person name="Pertot I."/>
        </authorList>
    </citation>
    <scope>NUCLEOTIDE SEQUENCE [LARGE SCALE GENOMIC DNA]</scope>
    <source>
        <strain evidence="6 7">AZ78</strain>
    </source>
</reference>
<evidence type="ECO:0000313" key="6">
    <source>
        <dbReference type="EMBL" id="KWS03051.1"/>
    </source>
</evidence>
<dbReference type="PANTHER" id="PTHR42795:SF1">
    <property type="entry name" value="ALANINE DEHYDROGENASE"/>
    <property type="match status" value="1"/>
</dbReference>
<dbReference type="Pfam" id="PF05222">
    <property type="entry name" value="AlaDh_PNT_N"/>
    <property type="match status" value="1"/>
</dbReference>
<comment type="caution">
    <text evidence="6">The sequence shown here is derived from an EMBL/GenBank/DDBJ whole genome shotgun (WGS) entry which is preliminary data.</text>
</comment>
<dbReference type="Gene3D" id="3.40.50.720">
    <property type="entry name" value="NAD(P)-binding Rossmann-like Domain"/>
    <property type="match status" value="2"/>
</dbReference>
<dbReference type="SMART" id="SM01002">
    <property type="entry name" value="AlaDh_PNT_C"/>
    <property type="match status" value="1"/>
</dbReference>
<dbReference type="InterPro" id="IPR036291">
    <property type="entry name" value="NAD(P)-bd_dom_sf"/>
</dbReference>
<dbReference type="SUPFAM" id="SSF52283">
    <property type="entry name" value="Formate/glycerate dehydrogenase catalytic domain-like"/>
    <property type="match status" value="1"/>
</dbReference>
<feature type="domain" description="Alanine dehydrogenase/pyridine nucleotide transhydrogenase NAD(H)-binding" evidence="4">
    <location>
        <begin position="167"/>
        <end position="314"/>
    </location>
</feature>
<sequence>MAWGAAHAAFFQAAPEIAMRIGVPKETKTLEGRVALVPAAAGDLVNRGHEVWLEQDAGIKSGFKDAEYTRLGVKIAPDAAALYEKGELIVKVKEPIAGDLQHLRKDHLLFCYLHLAAEPTLTRQLLDIGLTGVAFETVELPNGDLPLLAPMSIIAGKIGVQVGTHLLHQPMSGKGKLLGGLPSTERGKVVVFGAGQAGGASAALAAAGGSNVTVFEMRQDRMEQMMRLGNNVTTLFPYVDVVAREVASADLVIGAVLVTGARAPHVLTREMLKGMEDGSVVVDISIDQGGCFETSRPTTWKEPTYVEEGVTHFCVTNMPGAVPQTSSQAICAAILPWVNKLAAGNEWRNNPALVRGINVEGGKLIHPALQGMKL</sequence>
<dbReference type="InterPro" id="IPR007886">
    <property type="entry name" value="AlaDH/PNT_N"/>
</dbReference>
<dbReference type="SMART" id="SM01003">
    <property type="entry name" value="AlaDh_PNT_N"/>
    <property type="match status" value="1"/>
</dbReference>
<comment type="similarity">
    <text evidence="1">Belongs to the AlaDH/PNT family.</text>
</comment>
<evidence type="ECO:0000259" key="4">
    <source>
        <dbReference type="SMART" id="SM01002"/>
    </source>
</evidence>
<dbReference type="InterPro" id="IPR007698">
    <property type="entry name" value="AlaDH/PNT_NAD(H)-bd"/>
</dbReference>
<dbReference type="Pfam" id="PF01262">
    <property type="entry name" value="AlaDh_PNT_C"/>
    <property type="match status" value="1"/>
</dbReference>
<dbReference type="EC" id="1.4.1.1" evidence="2"/>
<dbReference type="Proteomes" id="UP000023435">
    <property type="component" value="Unassembled WGS sequence"/>
</dbReference>
<dbReference type="EMBL" id="JAJA02000001">
    <property type="protein sequence ID" value="KWS03051.1"/>
    <property type="molecule type" value="Genomic_DNA"/>
</dbReference>
<keyword evidence="3 6" id="KW-0560">Oxidoreductase</keyword>
<evidence type="ECO:0000256" key="2">
    <source>
        <dbReference type="ARBA" id="ARBA00012897"/>
    </source>
</evidence>
<evidence type="ECO:0000256" key="3">
    <source>
        <dbReference type="ARBA" id="ARBA00023002"/>
    </source>
</evidence>
<evidence type="ECO:0000259" key="5">
    <source>
        <dbReference type="SMART" id="SM01003"/>
    </source>
</evidence>